<dbReference type="Proteomes" id="UP000717328">
    <property type="component" value="Unassembled WGS sequence"/>
</dbReference>
<sequence>MASLATREPPSITPAEFLQNRFSVTRENLIAERLYISDVAFRDTIKEKLTWARVRHEETLVTKASLEALQAAQKAAQETDVEGSTPPHIPPLDVVNLSIVVEITTEDFWMTSCGLWKGPNRGCNAFSDMKLTCTGAKPTHAVFSPDYPTAIGNLKYLMDIAATEGFNNKKGLLAVGLSNEQKVNAELGNVYHNGNNS</sequence>
<reference evidence="1" key="2">
    <citation type="submission" date="2021-10" db="EMBL/GenBank/DDBJ databases">
        <title>Phylogenomics reveals ancestral predisposition of the termite-cultivated fungus Termitomyces towards a domesticated lifestyle.</title>
        <authorList>
            <person name="Auxier B."/>
            <person name="Grum-Grzhimaylo A."/>
            <person name="Cardenas M.E."/>
            <person name="Lodge J.D."/>
            <person name="Laessoe T."/>
            <person name="Pedersen O."/>
            <person name="Smith M.E."/>
            <person name="Kuyper T.W."/>
            <person name="Franco-Molano E.A."/>
            <person name="Baroni T.J."/>
            <person name="Aanen D.K."/>
        </authorList>
    </citation>
    <scope>NUCLEOTIDE SEQUENCE</scope>
    <source>
        <strain evidence="1">D49</strain>
    </source>
</reference>
<gene>
    <name evidence="1" type="ORF">H0H81_001803</name>
</gene>
<reference evidence="1" key="1">
    <citation type="submission" date="2021-02" db="EMBL/GenBank/DDBJ databases">
        <authorList>
            <person name="Nieuwenhuis M."/>
            <person name="Van De Peppel L.J.J."/>
        </authorList>
    </citation>
    <scope>NUCLEOTIDE SEQUENCE</scope>
    <source>
        <strain evidence="1">D49</strain>
    </source>
</reference>
<dbReference type="AlphaFoldDB" id="A0A9P7K1M4"/>
<name>A0A9P7K1M4_9AGAR</name>
<dbReference type="OrthoDB" id="3265368at2759"/>
<accession>A0A9P7K1M4</accession>
<comment type="caution">
    <text evidence="1">The sequence shown here is derived from an EMBL/GenBank/DDBJ whole genome shotgun (WGS) entry which is preliminary data.</text>
</comment>
<keyword evidence="2" id="KW-1185">Reference proteome</keyword>
<proteinExistence type="predicted"/>
<evidence type="ECO:0000313" key="2">
    <source>
        <dbReference type="Proteomes" id="UP000717328"/>
    </source>
</evidence>
<organism evidence="1 2">
    <name type="scientific">Sphagnurus paluster</name>
    <dbReference type="NCBI Taxonomy" id="117069"/>
    <lineage>
        <taxon>Eukaryota</taxon>
        <taxon>Fungi</taxon>
        <taxon>Dikarya</taxon>
        <taxon>Basidiomycota</taxon>
        <taxon>Agaricomycotina</taxon>
        <taxon>Agaricomycetes</taxon>
        <taxon>Agaricomycetidae</taxon>
        <taxon>Agaricales</taxon>
        <taxon>Tricholomatineae</taxon>
        <taxon>Lyophyllaceae</taxon>
        <taxon>Sphagnurus</taxon>
    </lineage>
</organism>
<dbReference type="EMBL" id="JABCKI010006390">
    <property type="protein sequence ID" value="KAG5634481.1"/>
    <property type="molecule type" value="Genomic_DNA"/>
</dbReference>
<protein>
    <submittedName>
        <fullName evidence="1">Uncharacterized protein</fullName>
    </submittedName>
</protein>
<evidence type="ECO:0000313" key="1">
    <source>
        <dbReference type="EMBL" id="KAG5634481.1"/>
    </source>
</evidence>